<gene>
    <name evidence="1" type="ORF">NCTC11087_01785</name>
</gene>
<keyword evidence="2" id="KW-1185">Reference proteome</keyword>
<organism evidence="1 2">
    <name type="scientific">Faecalicoccus pleomorphus</name>
    <dbReference type="NCBI Taxonomy" id="1323"/>
    <lineage>
        <taxon>Bacteria</taxon>
        <taxon>Bacillati</taxon>
        <taxon>Bacillota</taxon>
        <taxon>Erysipelotrichia</taxon>
        <taxon>Erysipelotrichales</taxon>
        <taxon>Erysipelotrichaceae</taxon>
        <taxon>Faecalicoccus</taxon>
    </lineage>
</organism>
<dbReference type="AlphaFoldDB" id="A0A380LSL7"/>
<dbReference type="OrthoDB" id="1767917at2"/>
<proteinExistence type="predicted"/>
<dbReference type="InterPro" id="IPR056546">
    <property type="entry name" value="MreB_MamK-like"/>
</dbReference>
<dbReference type="GeneID" id="77462726"/>
<evidence type="ECO:0000313" key="1">
    <source>
        <dbReference type="EMBL" id="SUO04856.1"/>
    </source>
</evidence>
<dbReference type="InterPro" id="IPR043129">
    <property type="entry name" value="ATPase_NBD"/>
</dbReference>
<sequence>MFERWFLLDAGAYELRLHDCSKHTDAKTRTIVAVKNNQPLFYGQEAISCIYQDPLMQIRYPIWEDSVDSMIHSLIENCMNVLQADQSLLKPCIWMAVPNWYDEAYRTKWQHILLDSGIKKVKFITNMDLLQTKEACFLIHAGHSYTEMGIYVNGTCRSYKKIFFAGSRMDEQIKRIVATKTNCLISNEDAMALKKAASDAFWKNQNVRLSCTALDRYQHMQRISISAWDLWPGMEMIEQQIVLWAKQCFKEQPLQMKEALLKNGFLLSGGLAHCFGLRQLLEQAFGCTILHTNMPEYDIINTMKELKG</sequence>
<dbReference type="SUPFAM" id="SSF53067">
    <property type="entry name" value="Actin-like ATPase domain"/>
    <property type="match status" value="1"/>
</dbReference>
<name>A0A380LSL7_9FIRM</name>
<dbReference type="Pfam" id="PF06723">
    <property type="entry name" value="MreB_Mbl"/>
    <property type="match status" value="1"/>
</dbReference>
<dbReference type="EMBL" id="UHFX01000003">
    <property type="protein sequence ID" value="SUO04856.1"/>
    <property type="molecule type" value="Genomic_DNA"/>
</dbReference>
<dbReference type="Gene3D" id="3.30.420.40">
    <property type="match status" value="1"/>
</dbReference>
<accession>A0A380LSL7</accession>
<dbReference type="Proteomes" id="UP000255523">
    <property type="component" value="Unassembled WGS sequence"/>
</dbReference>
<protein>
    <submittedName>
        <fullName evidence="1">Rod shape-determining protein MreB</fullName>
    </submittedName>
</protein>
<evidence type="ECO:0000313" key="2">
    <source>
        <dbReference type="Proteomes" id="UP000255523"/>
    </source>
</evidence>
<dbReference type="RefSeq" id="WP_022789934.1">
    <property type="nucleotide sequence ID" value="NZ_CAMNNH010000063.1"/>
</dbReference>
<reference evidence="1 2" key="1">
    <citation type="submission" date="2018-06" db="EMBL/GenBank/DDBJ databases">
        <authorList>
            <consortium name="Pathogen Informatics"/>
            <person name="Doyle S."/>
        </authorList>
    </citation>
    <scope>NUCLEOTIDE SEQUENCE [LARGE SCALE GENOMIC DNA]</scope>
    <source>
        <strain evidence="1 2">NCTC11087</strain>
    </source>
</reference>